<protein>
    <recommendedName>
        <fullName evidence="10">Major facilitator superfamily (MFS) profile domain-containing protein</fullName>
    </recommendedName>
</protein>
<evidence type="ECO:0000256" key="1">
    <source>
        <dbReference type="ARBA" id="ARBA00004127"/>
    </source>
</evidence>
<evidence type="ECO:0000256" key="4">
    <source>
        <dbReference type="ARBA" id="ARBA00022448"/>
    </source>
</evidence>
<dbReference type="Proteomes" id="UP001148614">
    <property type="component" value="Unassembled WGS sequence"/>
</dbReference>
<dbReference type="FunFam" id="1.20.1720.10:FF:000013">
    <property type="entry name" value="Related to multidrug resistance proteins"/>
    <property type="match status" value="1"/>
</dbReference>
<dbReference type="Gene3D" id="1.20.1720.10">
    <property type="entry name" value="Multidrug resistance protein D"/>
    <property type="match status" value="1"/>
</dbReference>
<dbReference type="InterPro" id="IPR011701">
    <property type="entry name" value="MFS"/>
</dbReference>
<dbReference type="PANTHER" id="PTHR23501">
    <property type="entry name" value="MAJOR FACILITATOR SUPERFAMILY"/>
    <property type="match status" value="1"/>
</dbReference>
<feature type="transmembrane region" description="Helical" evidence="9">
    <location>
        <begin position="136"/>
        <end position="156"/>
    </location>
</feature>
<dbReference type="GO" id="GO:0005886">
    <property type="term" value="C:plasma membrane"/>
    <property type="evidence" value="ECO:0007669"/>
    <property type="project" value="TreeGrafter"/>
</dbReference>
<dbReference type="InterPro" id="IPR036928">
    <property type="entry name" value="AS_sf"/>
</dbReference>
<comment type="caution">
    <text evidence="11">The sequence shown here is derived from an EMBL/GenBank/DDBJ whole genome shotgun (WGS) entry which is preliminary data.</text>
</comment>
<dbReference type="EMBL" id="JANPWZ010000932">
    <property type="protein sequence ID" value="KAJ3570477.1"/>
    <property type="molecule type" value="Genomic_DNA"/>
</dbReference>
<evidence type="ECO:0000256" key="6">
    <source>
        <dbReference type="ARBA" id="ARBA00022989"/>
    </source>
</evidence>
<dbReference type="InterPro" id="IPR023631">
    <property type="entry name" value="Amidase_dom"/>
</dbReference>
<feature type="transmembrane region" description="Helical" evidence="9">
    <location>
        <begin position="364"/>
        <end position="390"/>
    </location>
</feature>
<keyword evidence="5 9" id="KW-0812">Transmembrane</keyword>
<dbReference type="PANTHER" id="PTHR23501:SF78">
    <property type="entry name" value="MAJOR FACILITATOR SUPERFAMILY (MFS) PROFILE DOMAIN-CONTAINING PROTEIN-RELATED"/>
    <property type="match status" value="1"/>
</dbReference>
<keyword evidence="7 9" id="KW-0472">Membrane</keyword>
<sequence length="1109" mass="118525">MGVQQDQTKETTMWSSPPSFSSPRPGTGHDVAVGAALGSDESEQDEIQGPSDKELKFEDQSSRMPFRKILIIYLGIGLALIVAFMDQTAVSTATPVISSDLNAAKTISWVGTAFFVGNCSFQLVYGRLSDIFGRKYTLQAALGLLVLGDLLCSVAQTPVQLYAFRAIAGVGGGGVTNIALVIVSDIVPLKERGKYQGFISAATSIGNAIGPFVGGGFASMGNWRWLFRVITIAGAIIIVLIHLIIPLKPTQGSMIAKLKMIDYTGALLSSAGTIFLLVPISGGGSTFPWSGATVITLLILGVISLIAFLFAEGKIAKLPILPLRLFQMWTPSVIMLQSFLIGMIYYGNIYYIPIYLQYVKGYSALISGALVLAWTFPQSFWGVAAGFFVSKTNRYKLVLMSGAVIWTVGLGLQVLWTPKTPIGEVIGFLELNAIGIGFNLQTTLVAALATTRNEDRAVVTGGRNYFRNMGAGFGLAIANAIYQPEVSKRLGMIQSLTPAERESLMSSATQTLDSLPLDVQNSVRGAYSHGLRTVFIVFTAICSVVLLLSLLIKEVKFRKDSPELQKEMKANRGGVKARNTVANVTGENEKGSPEEVARIAAGLGWSIADAEIDDYVEILSKAKEALELVEAMDDYQPIPNLDASPRLDIHLPKKADNPLGGWAYRCTCTQANPTSELLRDKTVCLKDNIAMAGVPCLLGTDTFTGWVPKTDATVVTRILANGGTITGKAVCENLSRGAVSGTSASGPVDNPYARGYSAGGSSSGTAVLVGSDAADMGIGCDQGGSIRIPASLCGLYGFKATTGLVPYTGIASNDASVDHVGPITKNCLDCATLLEAIASVDGLDDRQISGVPFSKDVPKYSAILRSMDLSKGLRGIKMGMLKEGLPSSGVDDGVREKFYEAVRTFEKLGAEIKEISIPIHSSARAIHTVVSKMGNHMGMLGRATGRRGVLLTDLFEKKNFPYTQDAIDKVNVVSKDGLLAGELGWAHYPTAYPKAVNLTRKIQHIYDEALQQFDFLIMLTTITPSNPYPPRNATPKQQAAASAGKLDNTSPFNGTGHPALAMPIGFVPAKGDPSIRLPASLQIVGRYWAEAEILKAAFAWESSQNWREL</sequence>
<dbReference type="VEuPathDB" id="FungiDB:F4678DRAFT_430810"/>
<gene>
    <name evidence="11" type="ORF">NPX13_g5717</name>
</gene>
<keyword evidence="6 9" id="KW-1133">Transmembrane helix</keyword>
<evidence type="ECO:0000256" key="5">
    <source>
        <dbReference type="ARBA" id="ARBA00022692"/>
    </source>
</evidence>
<dbReference type="InterPro" id="IPR036259">
    <property type="entry name" value="MFS_trans_sf"/>
</dbReference>
<keyword evidence="12" id="KW-1185">Reference proteome</keyword>
<dbReference type="Pfam" id="PF01425">
    <property type="entry name" value="Amidase"/>
    <property type="match status" value="1"/>
</dbReference>
<dbReference type="AlphaFoldDB" id="A0A9W8NDY5"/>
<feature type="transmembrane region" description="Helical" evidence="9">
    <location>
        <begin position="162"/>
        <end position="183"/>
    </location>
</feature>
<feature type="region of interest" description="Disordered" evidence="8">
    <location>
        <begin position="1"/>
        <end position="55"/>
    </location>
</feature>
<feature type="transmembrane region" description="Helical" evidence="9">
    <location>
        <begin position="534"/>
        <end position="552"/>
    </location>
</feature>
<feature type="transmembrane region" description="Helical" evidence="9">
    <location>
        <begin position="397"/>
        <end position="416"/>
    </location>
</feature>
<feature type="compositionally biased region" description="Polar residues" evidence="8">
    <location>
        <begin position="1"/>
        <end position="14"/>
    </location>
</feature>
<dbReference type="PROSITE" id="PS50850">
    <property type="entry name" value="MFS"/>
    <property type="match status" value="1"/>
</dbReference>
<comment type="subcellular location">
    <subcellularLocation>
        <location evidence="1">Endomembrane system</location>
        <topology evidence="1">Multi-pass membrane protein</topology>
    </subcellularLocation>
</comment>
<dbReference type="InterPro" id="IPR020556">
    <property type="entry name" value="Amidase_CS"/>
</dbReference>
<proteinExistence type="inferred from homology"/>
<comment type="similarity">
    <text evidence="3">Belongs to the amidase family.</text>
</comment>
<feature type="transmembrane region" description="Helical" evidence="9">
    <location>
        <begin position="289"/>
        <end position="311"/>
    </location>
</feature>
<dbReference type="Pfam" id="PF07690">
    <property type="entry name" value="MFS_1"/>
    <property type="match status" value="1"/>
</dbReference>
<dbReference type="GO" id="GO:0012505">
    <property type="term" value="C:endomembrane system"/>
    <property type="evidence" value="ECO:0007669"/>
    <property type="project" value="UniProtKB-SubCell"/>
</dbReference>
<evidence type="ECO:0000256" key="8">
    <source>
        <dbReference type="SAM" id="MobiDB-lite"/>
    </source>
</evidence>
<dbReference type="Gene3D" id="3.90.1300.10">
    <property type="entry name" value="Amidase signature (AS) domain"/>
    <property type="match status" value="1"/>
</dbReference>
<evidence type="ECO:0000313" key="12">
    <source>
        <dbReference type="Proteomes" id="UP001148614"/>
    </source>
</evidence>
<organism evidence="11 12">
    <name type="scientific">Xylaria arbuscula</name>
    <dbReference type="NCBI Taxonomy" id="114810"/>
    <lineage>
        <taxon>Eukaryota</taxon>
        <taxon>Fungi</taxon>
        <taxon>Dikarya</taxon>
        <taxon>Ascomycota</taxon>
        <taxon>Pezizomycotina</taxon>
        <taxon>Sordariomycetes</taxon>
        <taxon>Xylariomycetidae</taxon>
        <taxon>Xylariales</taxon>
        <taxon>Xylariaceae</taxon>
        <taxon>Xylaria</taxon>
    </lineage>
</organism>
<evidence type="ECO:0000313" key="11">
    <source>
        <dbReference type="EMBL" id="KAJ3570477.1"/>
    </source>
</evidence>
<feature type="transmembrane region" description="Helical" evidence="9">
    <location>
        <begin position="225"/>
        <end position="245"/>
    </location>
</feature>
<comment type="similarity">
    <text evidence="2">Belongs to the major facilitator superfamily.</text>
</comment>
<dbReference type="InterPro" id="IPR020846">
    <property type="entry name" value="MFS_dom"/>
</dbReference>
<dbReference type="Gene3D" id="1.20.1250.20">
    <property type="entry name" value="MFS general substrate transporter like domains"/>
    <property type="match status" value="1"/>
</dbReference>
<feature type="transmembrane region" description="Helical" evidence="9">
    <location>
        <begin position="195"/>
        <end position="213"/>
    </location>
</feature>
<feature type="region of interest" description="Disordered" evidence="8">
    <location>
        <begin position="1026"/>
        <end position="1048"/>
    </location>
</feature>
<evidence type="ECO:0000256" key="2">
    <source>
        <dbReference type="ARBA" id="ARBA00008335"/>
    </source>
</evidence>
<evidence type="ECO:0000256" key="3">
    <source>
        <dbReference type="ARBA" id="ARBA00009199"/>
    </source>
</evidence>
<feature type="transmembrane region" description="Helical" evidence="9">
    <location>
        <begin position="69"/>
        <end position="86"/>
    </location>
</feature>
<feature type="transmembrane region" description="Helical" evidence="9">
    <location>
        <begin position="106"/>
        <end position="124"/>
    </location>
</feature>
<dbReference type="VEuPathDB" id="FungiDB:F4678DRAFT_445954"/>
<feature type="transmembrane region" description="Helical" evidence="9">
    <location>
        <begin position="266"/>
        <end position="283"/>
    </location>
</feature>
<name>A0A9W8NDY5_9PEZI</name>
<feature type="domain" description="Major facilitator superfamily (MFS) profile" evidence="10">
    <location>
        <begin position="72"/>
        <end position="557"/>
    </location>
</feature>
<evidence type="ECO:0000256" key="7">
    <source>
        <dbReference type="ARBA" id="ARBA00023136"/>
    </source>
</evidence>
<accession>A0A9W8NDY5</accession>
<dbReference type="SUPFAM" id="SSF103473">
    <property type="entry name" value="MFS general substrate transporter"/>
    <property type="match status" value="1"/>
</dbReference>
<evidence type="ECO:0000259" key="10">
    <source>
        <dbReference type="PROSITE" id="PS50850"/>
    </source>
</evidence>
<dbReference type="GO" id="GO:0046943">
    <property type="term" value="F:carboxylic acid transmembrane transporter activity"/>
    <property type="evidence" value="ECO:0007669"/>
    <property type="project" value="UniProtKB-ARBA"/>
</dbReference>
<evidence type="ECO:0000256" key="9">
    <source>
        <dbReference type="SAM" id="Phobius"/>
    </source>
</evidence>
<reference evidence="11" key="1">
    <citation type="submission" date="2022-07" db="EMBL/GenBank/DDBJ databases">
        <title>Genome Sequence of Xylaria arbuscula.</title>
        <authorList>
            <person name="Buettner E."/>
        </authorList>
    </citation>
    <scope>NUCLEOTIDE SEQUENCE</scope>
    <source>
        <strain evidence="11">VT107</strain>
    </source>
</reference>
<keyword evidence="4" id="KW-0813">Transport</keyword>
<dbReference type="SUPFAM" id="SSF75304">
    <property type="entry name" value="Amidase signature (AS) enzymes"/>
    <property type="match status" value="1"/>
</dbReference>
<dbReference type="PROSITE" id="PS00571">
    <property type="entry name" value="AMIDASES"/>
    <property type="match status" value="1"/>
</dbReference>
<feature type="compositionally biased region" description="Low complexity" evidence="8">
    <location>
        <begin position="15"/>
        <end position="25"/>
    </location>
</feature>
<feature type="transmembrane region" description="Helical" evidence="9">
    <location>
        <begin position="332"/>
        <end position="352"/>
    </location>
</feature>